<organism evidence="3">
    <name type="scientific">Echinostoma caproni</name>
    <dbReference type="NCBI Taxonomy" id="27848"/>
    <lineage>
        <taxon>Eukaryota</taxon>
        <taxon>Metazoa</taxon>
        <taxon>Spiralia</taxon>
        <taxon>Lophotrochozoa</taxon>
        <taxon>Platyhelminthes</taxon>
        <taxon>Trematoda</taxon>
        <taxon>Digenea</taxon>
        <taxon>Plagiorchiida</taxon>
        <taxon>Echinostomata</taxon>
        <taxon>Echinostomatoidea</taxon>
        <taxon>Echinostomatidae</taxon>
        <taxon>Echinostoma</taxon>
    </lineage>
</organism>
<name>A0A183ATZ7_9TREM</name>
<gene>
    <name evidence="1" type="ORF">ECPE_LOCUS10432</name>
</gene>
<protein>
    <submittedName>
        <fullName evidence="1 3">Uncharacterized protein</fullName>
    </submittedName>
</protein>
<reference evidence="3" key="1">
    <citation type="submission" date="2016-06" db="UniProtKB">
        <authorList>
            <consortium name="WormBaseParasite"/>
        </authorList>
    </citation>
    <scope>IDENTIFICATION</scope>
</reference>
<dbReference type="AlphaFoldDB" id="A0A183ATZ7"/>
<dbReference type="Proteomes" id="UP000272942">
    <property type="component" value="Unassembled WGS sequence"/>
</dbReference>
<dbReference type="WBParaSite" id="ECPE_0001046401-mRNA-1">
    <property type="protein sequence ID" value="ECPE_0001046401-mRNA-1"/>
    <property type="gene ID" value="ECPE_0001046401"/>
</dbReference>
<reference evidence="1 2" key="2">
    <citation type="submission" date="2018-11" db="EMBL/GenBank/DDBJ databases">
        <authorList>
            <consortium name="Pathogen Informatics"/>
        </authorList>
    </citation>
    <scope>NUCLEOTIDE SEQUENCE [LARGE SCALE GENOMIC DNA]</scope>
    <source>
        <strain evidence="1 2">Egypt</strain>
    </source>
</reference>
<sequence>MLDTSCLDVVDEGAESVRESDAANDSPPLFRLLLLRCICGADFVSEVEVTFAYDGNTFTTVAGVLWVREILEVEIRLFECNDRAPAAHDLQEWREAFIWPFVFCCVDFGAFQVQPPITPITTERLGPGAPILEHDTQLFLEASLT</sequence>
<evidence type="ECO:0000313" key="3">
    <source>
        <dbReference type="WBParaSite" id="ECPE_0001046401-mRNA-1"/>
    </source>
</evidence>
<evidence type="ECO:0000313" key="1">
    <source>
        <dbReference type="EMBL" id="VDP87033.1"/>
    </source>
</evidence>
<evidence type="ECO:0000313" key="2">
    <source>
        <dbReference type="Proteomes" id="UP000272942"/>
    </source>
</evidence>
<dbReference type="EMBL" id="UZAN01049059">
    <property type="protein sequence ID" value="VDP87033.1"/>
    <property type="molecule type" value="Genomic_DNA"/>
</dbReference>
<proteinExistence type="predicted"/>
<accession>A0A183ATZ7</accession>
<keyword evidence="2" id="KW-1185">Reference proteome</keyword>